<dbReference type="GO" id="GO:0045892">
    <property type="term" value="P:negative regulation of DNA-templated transcription"/>
    <property type="evidence" value="ECO:0007669"/>
    <property type="project" value="InterPro"/>
</dbReference>
<dbReference type="RefSeq" id="WP_083379767.1">
    <property type="nucleotide sequence ID" value="NZ_FOFU01000003.1"/>
</dbReference>
<keyword evidence="3" id="KW-0805">Transcription regulation</keyword>
<evidence type="ECO:0000313" key="8">
    <source>
        <dbReference type="Proteomes" id="UP000182360"/>
    </source>
</evidence>
<proteinExistence type="predicted"/>
<dbReference type="AlphaFoldDB" id="A0A1H9EAM1"/>
<keyword evidence="5" id="KW-0804">Transcription</keyword>
<dbReference type="SUPFAM" id="SSF51735">
    <property type="entry name" value="NAD(P)-binding Rossmann-fold domains"/>
    <property type="match status" value="1"/>
</dbReference>
<dbReference type="PANTHER" id="PTHR35786">
    <property type="entry name" value="REDOX-SENSING TRANSCRIPTIONAL REPRESSOR REX"/>
    <property type="match status" value="1"/>
</dbReference>
<evidence type="ECO:0000313" key="7">
    <source>
        <dbReference type="EMBL" id="SEQ22730.1"/>
    </source>
</evidence>
<dbReference type="Gene3D" id="1.10.10.10">
    <property type="entry name" value="Winged helix-like DNA-binding domain superfamily/Winged helix DNA-binding domain"/>
    <property type="match status" value="1"/>
</dbReference>
<dbReference type="Pfam" id="PF02629">
    <property type="entry name" value="CoA_binding"/>
    <property type="match status" value="1"/>
</dbReference>
<sequence length="204" mass="22646">MQALNDLPPATRKRLVQLEELLKSWSGEKITSAKICELTGWKDSLVRHDLWLIKNTARGWKNGYDTATLLQTIRNALHGEVQNEKQNVCIAGLGRLGAALLDDGLFSDSQFVIKAGFDSNVNRVEILRSTFPLYPAAEMNWVIKQEKITLAILAVADKDAQTMCDRLIKAGITGIVNMTRMVLSVPEGIKIENLSVLNALKMIT</sequence>
<dbReference type="InterPro" id="IPR036388">
    <property type="entry name" value="WH-like_DNA-bd_sf"/>
</dbReference>
<dbReference type="OrthoDB" id="369876at2"/>
<evidence type="ECO:0000256" key="5">
    <source>
        <dbReference type="ARBA" id="ARBA00023163"/>
    </source>
</evidence>
<name>A0A1H9EAM1_9SPIR</name>
<dbReference type="InterPro" id="IPR022876">
    <property type="entry name" value="Tscrpt_rep_Rex"/>
</dbReference>
<evidence type="ECO:0000256" key="3">
    <source>
        <dbReference type="ARBA" id="ARBA00023015"/>
    </source>
</evidence>
<evidence type="ECO:0000256" key="1">
    <source>
        <dbReference type="ARBA" id="ARBA00022490"/>
    </source>
</evidence>
<dbReference type="GO" id="GO:0003677">
    <property type="term" value="F:DNA binding"/>
    <property type="evidence" value="ECO:0007669"/>
    <property type="project" value="UniProtKB-KW"/>
</dbReference>
<evidence type="ECO:0000256" key="2">
    <source>
        <dbReference type="ARBA" id="ARBA00022491"/>
    </source>
</evidence>
<evidence type="ECO:0000256" key="4">
    <source>
        <dbReference type="ARBA" id="ARBA00023125"/>
    </source>
</evidence>
<organism evidence="7 8">
    <name type="scientific">Treponema bryantii</name>
    <dbReference type="NCBI Taxonomy" id="163"/>
    <lineage>
        <taxon>Bacteria</taxon>
        <taxon>Pseudomonadati</taxon>
        <taxon>Spirochaetota</taxon>
        <taxon>Spirochaetia</taxon>
        <taxon>Spirochaetales</taxon>
        <taxon>Treponemataceae</taxon>
        <taxon>Treponema</taxon>
    </lineage>
</organism>
<dbReference type="EMBL" id="FOFU01000003">
    <property type="protein sequence ID" value="SEQ22730.1"/>
    <property type="molecule type" value="Genomic_DNA"/>
</dbReference>
<protein>
    <submittedName>
        <fullName evidence="7">Redox-sensing transcriptional repressor</fullName>
    </submittedName>
</protein>
<accession>A0A1H9EAM1</accession>
<keyword evidence="8" id="KW-1185">Reference proteome</keyword>
<dbReference type="InterPro" id="IPR036291">
    <property type="entry name" value="NAD(P)-bd_dom_sf"/>
</dbReference>
<reference evidence="7 8" key="1">
    <citation type="submission" date="2016-10" db="EMBL/GenBank/DDBJ databases">
        <authorList>
            <person name="de Groot N.N."/>
        </authorList>
    </citation>
    <scope>NUCLEOTIDE SEQUENCE [LARGE SCALE GENOMIC DNA]</scope>
    <source>
        <strain evidence="7 8">B25</strain>
    </source>
</reference>
<feature type="domain" description="CoA-binding" evidence="6">
    <location>
        <begin position="83"/>
        <end position="179"/>
    </location>
</feature>
<dbReference type="STRING" id="163.SAMN04487775_10585"/>
<dbReference type="Gene3D" id="3.40.50.720">
    <property type="entry name" value="NAD(P)-binding Rossmann-like Domain"/>
    <property type="match status" value="1"/>
</dbReference>
<evidence type="ECO:0000259" key="6">
    <source>
        <dbReference type="Pfam" id="PF02629"/>
    </source>
</evidence>
<dbReference type="PANTHER" id="PTHR35786:SF1">
    <property type="entry name" value="REDOX-SENSING TRANSCRIPTIONAL REPRESSOR REX 1"/>
    <property type="match status" value="1"/>
</dbReference>
<keyword evidence="4" id="KW-0238">DNA-binding</keyword>
<keyword evidence="2" id="KW-0678">Repressor</keyword>
<gene>
    <name evidence="7" type="ORF">SAMN04487977_10391</name>
</gene>
<keyword evidence="1" id="KW-0963">Cytoplasm</keyword>
<dbReference type="GO" id="GO:0051775">
    <property type="term" value="P:response to redox state"/>
    <property type="evidence" value="ECO:0007669"/>
    <property type="project" value="InterPro"/>
</dbReference>
<dbReference type="InterPro" id="IPR003781">
    <property type="entry name" value="CoA-bd"/>
</dbReference>
<dbReference type="Proteomes" id="UP000182360">
    <property type="component" value="Unassembled WGS sequence"/>
</dbReference>